<reference evidence="15" key="1">
    <citation type="submission" date="2025-08" db="UniProtKB">
        <authorList>
            <consortium name="RefSeq"/>
        </authorList>
    </citation>
    <scope>IDENTIFICATION</scope>
    <source>
        <strain evidence="15">14028-0561.14</strain>
        <tissue evidence="15">Whole fly</tissue>
    </source>
</reference>
<keyword evidence="7" id="KW-0865">Zymogen</keyword>
<proteinExistence type="inferred from homology"/>
<evidence type="ECO:0000313" key="15">
    <source>
        <dbReference type="RefSeq" id="XP_017030312.1"/>
    </source>
</evidence>
<dbReference type="GO" id="GO:0051604">
    <property type="term" value="P:protein maturation"/>
    <property type="evidence" value="ECO:0007669"/>
    <property type="project" value="UniProtKB-ARBA"/>
</dbReference>
<evidence type="ECO:0000256" key="5">
    <source>
        <dbReference type="ARBA" id="ARBA00022825"/>
    </source>
</evidence>
<feature type="chain" id="PRO_5027655595" evidence="12">
    <location>
        <begin position="16"/>
        <end position="397"/>
    </location>
</feature>
<dbReference type="SUPFAM" id="SSF50494">
    <property type="entry name" value="Trypsin-like serine proteases"/>
    <property type="match status" value="1"/>
</dbReference>
<evidence type="ECO:0000259" key="13">
    <source>
        <dbReference type="PROSITE" id="PS50240"/>
    </source>
</evidence>
<protein>
    <submittedName>
        <fullName evidence="15">Spaetzle-processing enzyme</fullName>
    </submittedName>
</protein>
<dbReference type="AlphaFoldDB" id="A0A6P4IMW5"/>
<evidence type="ECO:0000256" key="8">
    <source>
        <dbReference type="ARBA" id="ARBA00023157"/>
    </source>
</evidence>
<dbReference type="Proteomes" id="UP001652661">
    <property type="component" value="Chromosome X"/>
</dbReference>
<keyword evidence="5 11" id="KW-0720">Serine protease</keyword>
<accession>A0A6P4IMW5</accession>
<evidence type="ECO:0000256" key="7">
    <source>
        <dbReference type="ARBA" id="ARBA00023145"/>
    </source>
</evidence>
<evidence type="ECO:0000313" key="14">
    <source>
        <dbReference type="Proteomes" id="UP001652661"/>
    </source>
</evidence>
<dbReference type="InterPro" id="IPR033116">
    <property type="entry name" value="TRYPSIN_SER"/>
</dbReference>
<dbReference type="InterPro" id="IPR043504">
    <property type="entry name" value="Peptidase_S1_PA_chymotrypsin"/>
</dbReference>
<evidence type="ECO:0000256" key="3">
    <source>
        <dbReference type="ARBA" id="ARBA00022729"/>
    </source>
</evidence>
<evidence type="ECO:0000256" key="2">
    <source>
        <dbReference type="ARBA" id="ARBA00022723"/>
    </source>
</evidence>
<keyword evidence="8" id="KW-1015">Disulfide bond</keyword>
<dbReference type="GO" id="GO:0006508">
    <property type="term" value="P:proteolysis"/>
    <property type="evidence" value="ECO:0007669"/>
    <property type="project" value="UniProtKB-KW"/>
</dbReference>
<feature type="domain" description="Peptidase S1" evidence="13">
    <location>
        <begin position="127"/>
        <end position="393"/>
    </location>
</feature>
<gene>
    <name evidence="15" type="primary">Ser7</name>
</gene>
<dbReference type="InterPro" id="IPR001254">
    <property type="entry name" value="Trypsin_dom"/>
</dbReference>
<dbReference type="Gene3D" id="2.40.10.10">
    <property type="entry name" value="Trypsin-like serine proteases"/>
    <property type="match status" value="2"/>
</dbReference>
<keyword evidence="1 11" id="KW-0645">Protease</keyword>
<dbReference type="GO" id="GO:0046872">
    <property type="term" value="F:metal ion binding"/>
    <property type="evidence" value="ECO:0007669"/>
    <property type="project" value="UniProtKB-KW"/>
</dbReference>
<organism evidence="14 15">
    <name type="scientific">Drosophila kikkawai</name>
    <name type="common">Fruit fly</name>
    <dbReference type="NCBI Taxonomy" id="30033"/>
    <lineage>
        <taxon>Eukaryota</taxon>
        <taxon>Metazoa</taxon>
        <taxon>Ecdysozoa</taxon>
        <taxon>Arthropoda</taxon>
        <taxon>Hexapoda</taxon>
        <taxon>Insecta</taxon>
        <taxon>Pterygota</taxon>
        <taxon>Neoptera</taxon>
        <taxon>Endopterygota</taxon>
        <taxon>Diptera</taxon>
        <taxon>Brachycera</taxon>
        <taxon>Muscomorpha</taxon>
        <taxon>Ephydroidea</taxon>
        <taxon>Drosophilidae</taxon>
        <taxon>Drosophila</taxon>
        <taxon>Sophophora</taxon>
    </lineage>
</organism>
<keyword evidence="9" id="KW-0325">Glycoprotein</keyword>
<dbReference type="FunFam" id="2.40.10.10:FF:000028">
    <property type="entry name" value="Serine protease easter"/>
    <property type="match status" value="1"/>
</dbReference>
<dbReference type="InterPro" id="IPR018114">
    <property type="entry name" value="TRYPSIN_HIS"/>
</dbReference>
<evidence type="ECO:0000256" key="4">
    <source>
        <dbReference type="ARBA" id="ARBA00022801"/>
    </source>
</evidence>
<keyword evidence="3 12" id="KW-0732">Signal</keyword>
<dbReference type="PANTHER" id="PTHR24258">
    <property type="entry name" value="SERINE PROTEASE-RELATED"/>
    <property type="match status" value="1"/>
</dbReference>
<evidence type="ECO:0000256" key="9">
    <source>
        <dbReference type="ARBA" id="ARBA00023180"/>
    </source>
</evidence>
<feature type="signal peptide" evidence="12">
    <location>
        <begin position="1"/>
        <end position="15"/>
    </location>
</feature>
<dbReference type="PRINTS" id="PR00722">
    <property type="entry name" value="CHYMOTRYPSIN"/>
</dbReference>
<evidence type="ECO:0000256" key="6">
    <source>
        <dbReference type="ARBA" id="ARBA00022837"/>
    </source>
</evidence>
<sequence length="397" mass="43324">MLYILFVAFLGLAQAQRVGKAMMHFGNCNSAEYGRGTCIEKTDCDFYAVDKLTDFESKRQCFSRQRPDLVCCPRETNFIPSFGARINNGTGATLSHLGTPLRLEPAPNNMDALPQHPHCGTSFFSRVVGGRVTDLYEFPWTTLLEYSVKGGGLDFPCGAAFIAQRWLLTAAHCVDAEIVGSGRTLTAARLGEWNRDEDPDCVRKVGGGYECAPKHIRVTIDRILPHAGFQPKNLTNDIALLRLSRPVAWQQLDKQAVEPVCLPPQRGAQANQLVGSAADVSGWGKTESSENSKLKRKATVTIQALEPCQEAFRSKDVPVDERQICAGGTVGVDSCGGDSGGPLTVEASTPRGDRFVYLAGIVSFGLPECGKSEYSAVYTRVSSYMDWIEETIRANSR</sequence>
<keyword evidence="4 11" id="KW-0378">Hydrolase</keyword>
<dbReference type="PROSITE" id="PS00135">
    <property type="entry name" value="TRYPSIN_SER"/>
    <property type="match status" value="1"/>
</dbReference>
<dbReference type="GO" id="GO:0004252">
    <property type="term" value="F:serine-type endopeptidase activity"/>
    <property type="evidence" value="ECO:0007669"/>
    <property type="project" value="InterPro"/>
</dbReference>
<dbReference type="InterPro" id="IPR022700">
    <property type="entry name" value="CLIP"/>
</dbReference>
<evidence type="ECO:0000256" key="1">
    <source>
        <dbReference type="ARBA" id="ARBA00022670"/>
    </source>
</evidence>
<dbReference type="PROSITE" id="PS50240">
    <property type="entry name" value="TRYPSIN_DOM"/>
    <property type="match status" value="1"/>
</dbReference>
<dbReference type="PANTHER" id="PTHR24258:SF144">
    <property type="entry name" value="GH14088P"/>
    <property type="match status" value="1"/>
</dbReference>
<keyword evidence="14" id="KW-1185">Reference proteome</keyword>
<evidence type="ECO:0000256" key="10">
    <source>
        <dbReference type="ARBA" id="ARBA00024195"/>
    </source>
</evidence>
<dbReference type="PROSITE" id="PS00134">
    <property type="entry name" value="TRYPSIN_HIS"/>
    <property type="match status" value="1"/>
</dbReference>
<dbReference type="SMART" id="SM00020">
    <property type="entry name" value="Tryp_SPc"/>
    <property type="match status" value="1"/>
</dbReference>
<name>A0A6P4IMW5_DROKI</name>
<dbReference type="Pfam" id="PF00089">
    <property type="entry name" value="Trypsin"/>
    <property type="match status" value="1"/>
</dbReference>
<dbReference type="InterPro" id="IPR001314">
    <property type="entry name" value="Peptidase_S1A"/>
</dbReference>
<dbReference type="InterPro" id="IPR009003">
    <property type="entry name" value="Peptidase_S1_PA"/>
</dbReference>
<comment type="similarity">
    <text evidence="10">Belongs to the peptidase S1 family. CLIP subfamily.</text>
</comment>
<evidence type="ECO:0000256" key="11">
    <source>
        <dbReference type="RuleBase" id="RU363034"/>
    </source>
</evidence>
<dbReference type="OrthoDB" id="8250810at2759"/>
<dbReference type="FunFam" id="2.40.10.10:FF:000078">
    <property type="entry name" value="Serine protease H137"/>
    <property type="match status" value="1"/>
</dbReference>
<evidence type="ECO:0000256" key="12">
    <source>
        <dbReference type="SAM" id="SignalP"/>
    </source>
</evidence>
<dbReference type="RefSeq" id="XP_017030312.1">
    <property type="nucleotide sequence ID" value="XM_017174823.3"/>
</dbReference>
<keyword evidence="6" id="KW-0106">Calcium</keyword>
<dbReference type="CDD" id="cd00190">
    <property type="entry name" value="Tryp_SPc"/>
    <property type="match status" value="1"/>
</dbReference>
<dbReference type="SMART" id="SM00680">
    <property type="entry name" value="CLIP"/>
    <property type="match status" value="1"/>
</dbReference>
<keyword evidence="2" id="KW-0479">Metal-binding</keyword>